<organism evidence="7 8">
    <name type="scientific">Marine Group III euryarchaeote</name>
    <dbReference type="NCBI Taxonomy" id="2173149"/>
    <lineage>
        <taxon>Archaea</taxon>
        <taxon>Methanobacteriati</taxon>
        <taxon>Thermoplasmatota</taxon>
        <taxon>Thermoplasmata</taxon>
        <taxon>Candidatus Thermoprofundales</taxon>
    </lineage>
</organism>
<dbReference type="Pfam" id="PF00186">
    <property type="entry name" value="DHFR_1"/>
    <property type="match status" value="1"/>
</dbReference>
<comment type="pathway">
    <text evidence="1">Cofactor biosynthesis; tetrahydrofolate biosynthesis; 5,6,7,8-tetrahydrofolate from 7,8-dihydrofolate: step 1/1.</text>
</comment>
<dbReference type="InterPro" id="IPR012259">
    <property type="entry name" value="DHFR"/>
</dbReference>
<dbReference type="PANTHER" id="PTHR48069:SF3">
    <property type="entry name" value="DIHYDROFOLATE REDUCTASE"/>
    <property type="match status" value="1"/>
</dbReference>
<evidence type="ECO:0000313" key="8">
    <source>
        <dbReference type="Proteomes" id="UP000589132"/>
    </source>
</evidence>
<name>A0A7J4D1J4_9ARCH</name>
<dbReference type="AlphaFoldDB" id="A0A7J4D1J4"/>
<evidence type="ECO:0000256" key="3">
    <source>
        <dbReference type="ARBA" id="ARBA00022563"/>
    </source>
</evidence>
<keyword evidence="5" id="KW-0560">Oxidoreductase</keyword>
<evidence type="ECO:0000256" key="1">
    <source>
        <dbReference type="ARBA" id="ARBA00004903"/>
    </source>
</evidence>
<protein>
    <recommendedName>
        <fullName evidence="2">dihydrofolate reductase</fullName>
        <ecNumber evidence="2">1.5.1.3</ecNumber>
    </recommendedName>
</protein>
<dbReference type="PROSITE" id="PS51330">
    <property type="entry name" value="DHFR_2"/>
    <property type="match status" value="1"/>
</dbReference>
<dbReference type="InterPro" id="IPR001796">
    <property type="entry name" value="DHFR_dom"/>
</dbReference>
<dbReference type="Proteomes" id="UP000589132">
    <property type="component" value="Unassembled WGS sequence"/>
</dbReference>
<gene>
    <name evidence="7" type="ORF">EYO15_03875</name>
</gene>
<dbReference type="CDD" id="cd00209">
    <property type="entry name" value="DHFR"/>
    <property type="match status" value="1"/>
</dbReference>
<evidence type="ECO:0000313" key="7">
    <source>
        <dbReference type="EMBL" id="HIA98300.1"/>
    </source>
</evidence>
<evidence type="ECO:0000256" key="2">
    <source>
        <dbReference type="ARBA" id="ARBA00012856"/>
    </source>
</evidence>
<dbReference type="EMBL" id="DTTC01000245">
    <property type="protein sequence ID" value="HIA98300.1"/>
    <property type="molecule type" value="Genomic_DNA"/>
</dbReference>
<dbReference type="PANTHER" id="PTHR48069">
    <property type="entry name" value="DIHYDROFOLATE REDUCTASE"/>
    <property type="match status" value="1"/>
</dbReference>
<feature type="domain" description="DHFR" evidence="6">
    <location>
        <begin position="1"/>
        <end position="162"/>
    </location>
</feature>
<accession>A0A7J4D1J4</accession>
<dbReference type="GO" id="GO:0006730">
    <property type="term" value="P:one-carbon metabolic process"/>
    <property type="evidence" value="ECO:0007669"/>
    <property type="project" value="UniProtKB-KW"/>
</dbReference>
<dbReference type="SUPFAM" id="SSF53597">
    <property type="entry name" value="Dihydrofolate reductase-like"/>
    <property type="match status" value="1"/>
</dbReference>
<dbReference type="GO" id="GO:0050661">
    <property type="term" value="F:NADP binding"/>
    <property type="evidence" value="ECO:0007669"/>
    <property type="project" value="InterPro"/>
</dbReference>
<dbReference type="InterPro" id="IPR024072">
    <property type="entry name" value="DHFR-like_dom_sf"/>
</dbReference>
<dbReference type="GO" id="GO:0046452">
    <property type="term" value="P:dihydrofolate metabolic process"/>
    <property type="evidence" value="ECO:0007669"/>
    <property type="project" value="TreeGrafter"/>
</dbReference>
<sequence>MKGILVAVSPEGIIGKDNSIPWHYPEDLKRFKKLTLGKTVIMGRNTWESIPEKQRPLPDRRNIVITRTNVKDVECFNSIEKAVETCKGDIWYIGGAGIYKEALESTNPKVKADIIDMTLVPDNISGEGCVEFPRIGNEWDAGPVEELETDGNLKHQTYTRRV</sequence>
<dbReference type="GO" id="GO:0046655">
    <property type="term" value="P:folic acid metabolic process"/>
    <property type="evidence" value="ECO:0007669"/>
    <property type="project" value="TreeGrafter"/>
</dbReference>
<evidence type="ECO:0000256" key="5">
    <source>
        <dbReference type="ARBA" id="ARBA00023002"/>
    </source>
</evidence>
<evidence type="ECO:0000259" key="6">
    <source>
        <dbReference type="PROSITE" id="PS51330"/>
    </source>
</evidence>
<dbReference type="GO" id="GO:0005829">
    <property type="term" value="C:cytosol"/>
    <property type="evidence" value="ECO:0007669"/>
    <property type="project" value="TreeGrafter"/>
</dbReference>
<reference evidence="8" key="1">
    <citation type="journal article" date="2019" name="bioRxiv">
        <title>Genome diversification in globally distributed novel marine Proteobacteria is linked to environmental adaptation.</title>
        <authorList>
            <person name="Zhou Z."/>
            <person name="Tran P.Q."/>
            <person name="Kieft K."/>
            <person name="Anantharaman K."/>
        </authorList>
    </citation>
    <scope>NUCLEOTIDE SEQUENCE [LARGE SCALE GENOMIC DNA]</scope>
</reference>
<keyword evidence="4" id="KW-0521">NADP</keyword>
<dbReference type="EC" id="1.5.1.3" evidence="2"/>
<comment type="caution">
    <text evidence="7">The sequence shown here is derived from an EMBL/GenBank/DDBJ whole genome shotgun (WGS) entry which is preliminary data.</text>
</comment>
<proteinExistence type="predicted"/>
<dbReference type="Gene3D" id="3.40.430.10">
    <property type="entry name" value="Dihydrofolate Reductase, subunit A"/>
    <property type="match status" value="1"/>
</dbReference>
<evidence type="ECO:0000256" key="4">
    <source>
        <dbReference type="ARBA" id="ARBA00022857"/>
    </source>
</evidence>
<dbReference type="GO" id="GO:0004146">
    <property type="term" value="F:dihydrofolate reductase activity"/>
    <property type="evidence" value="ECO:0007669"/>
    <property type="project" value="UniProtKB-EC"/>
</dbReference>
<dbReference type="PRINTS" id="PR00070">
    <property type="entry name" value="DHFR"/>
</dbReference>
<dbReference type="GO" id="GO:0046654">
    <property type="term" value="P:tetrahydrofolate biosynthetic process"/>
    <property type="evidence" value="ECO:0007669"/>
    <property type="project" value="InterPro"/>
</dbReference>
<keyword evidence="3" id="KW-0554">One-carbon metabolism</keyword>